<organism evidence="1">
    <name type="scientific">Homalodisca liturata</name>
    <dbReference type="NCBI Taxonomy" id="320908"/>
    <lineage>
        <taxon>Eukaryota</taxon>
        <taxon>Metazoa</taxon>
        <taxon>Ecdysozoa</taxon>
        <taxon>Arthropoda</taxon>
        <taxon>Hexapoda</taxon>
        <taxon>Insecta</taxon>
        <taxon>Pterygota</taxon>
        <taxon>Neoptera</taxon>
        <taxon>Paraneoptera</taxon>
        <taxon>Hemiptera</taxon>
        <taxon>Auchenorrhyncha</taxon>
        <taxon>Membracoidea</taxon>
        <taxon>Cicadellidae</taxon>
        <taxon>Cicadellinae</taxon>
        <taxon>Proconiini</taxon>
        <taxon>Homalodisca</taxon>
    </lineage>
</organism>
<accession>A0A1B6HV12</accession>
<reference evidence="1" key="1">
    <citation type="submission" date="2015-11" db="EMBL/GenBank/DDBJ databases">
        <title>De novo transcriptome assembly of four potential Pierce s Disease insect vectors from Arizona vineyards.</title>
        <authorList>
            <person name="Tassone E.E."/>
        </authorList>
    </citation>
    <scope>NUCLEOTIDE SEQUENCE</scope>
</reference>
<dbReference type="AlphaFoldDB" id="A0A1B6HV12"/>
<dbReference type="EMBL" id="GECU01029188">
    <property type="protein sequence ID" value="JAS78518.1"/>
    <property type="molecule type" value="Transcribed_RNA"/>
</dbReference>
<name>A0A1B6HV12_9HEMI</name>
<protein>
    <submittedName>
        <fullName evidence="1">Uncharacterized protein</fullName>
    </submittedName>
</protein>
<evidence type="ECO:0000313" key="1">
    <source>
        <dbReference type="EMBL" id="JAS78518.1"/>
    </source>
</evidence>
<sequence length="233" mass="24591">MLVQGEVEAMEDTGVEVLVGEDTVREVTTRAVPITIPSLPHSRAGLGNKATVLPVVVATKLTVRLRKEPTNMTKEASLTIPNLHLPVAVVAQPIVAMVAKEAITVAMEDTAIRVGVVTVAEVTIKEAAAVVTIKEEVVVGATTKVAVAMAVKEVAEATIKEVVVEAMEEVVAMKEAVEVVAAAVDITVDPGVVLTKVNAPAEMSGAYFCTFGFSCYSLVNVNSMNGRLLCWYF</sequence>
<proteinExistence type="predicted"/>
<gene>
    <name evidence="1" type="ORF">g.12128</name>
</gene>